<dbReference type="Proteomes" id="UP000077667">
    <property type="component" value="Chromosome"/>
</dbReference>
<keyword evidence="2" id="KW-1185">Reference proteome</keyword>
<sequence length="97" mass="11355">MLAKNYLVRHNCKTKFPEAGKPVIKKLCCRDAYNHHRGIWRSFGLKAASEKRKTGSGKQNPIALSMIRERVALINQTTNKKLARPFYAHDYYCFWRL</sequence>
<evidence type="ECO:0000313" key="1">
    <source>
        <dbReference type="EMBL" id="ANH82911.1"/>
    </source>
</evidence>
<dbReference type="AlphaFoldDB" id="A0A1A9I8A5"/>
<dbReference type="EMBL" id="CP015772">
    <property type="protein sequence ID" value="ANH82911.1"/>
    <property type="molecule type" value="Genomic_DNA"/>
</dbReference>
<evidence type="ECO:0000313" key="2">
    <source>
        <dbReference type="Proteomes" id="UP000077667"/>
    </source>
</evidence>
<gene>
    <name evidence="1" type="ORF">A8C56_19690</name>
</gene>
<proteinExistence type="predicted"/>
<reference evidence="1 2" key="1">
    <citation type="submission" date="2016-05" db="EMBL/GenBank/DDBJ databases">
        <title>Niabella ginsenosidivorans BS26 whole genome sequencing.</title>
        <authorList>
            <person name="Im W.T."/>
            <person name="Siddiqi M.Z."/>
        </authorList>
    </citation>
    <scope>NUCLEOTIDE SEQUENCE [LARGE SCALE GENOMIC DNA]</scope>
    <source>
        <strain evidence="1 2">BS26</strain>
    </source>
</reference>
<name>A0A1A9I8A5_9BACT</name>
<organism evidence="1 2">
    <name type="scientific">Niabella ginsenosidivorans</name>
    <dbReference type="NCBI Taxonomy" id="1176587"/>
    <lineage>
        <taxon>Bacteria</taxon>
        <taxon>Pseudomonadati</taxon>
        <taxon>Bacteroidota</taxon>
        <taxon>Chitinophagia</taxon>
        <taxon>Chitinophagales</taxon>
        <taxon>Chitinophagaceae</taxon>
        <taxon>Niabella</taxon>
    </lineage>
</organism>
<dbReference type="RefSeq" id="WP_067759880.1">
    <property type="nucleotide sequence ID" value="NZ_CP015772.1"/>
</dbReference>
<accession>A0A1A9I8A5</accession>
<protein>
    <submittedName>
        <fullName evidence="1">Uncharacterized protein</fullName>
    </submittedName>
</protein>
<dbReference type="KEGG" id="nia:A8C56_19690"/>